<dbReference type="AlphaFoldDB" id="A0A8T1FJ68"/>
<proteinExistence type="predicted"/>
<protein>
    <submittedName>
        <fullName evidence="1">Uncharacterized protein</fullName>
    </submittedName>
</protein>
<evidence type="ECO:0000313" key="2">
    <source>
        <dbReference type="Proteomes" id="UP000697107"/>
    </source>
</evidence>
<accession>A0A8T1FJ68</accession>
<sequence length="39" mass="4482">MQPDLAPSLASGSAIPEHLKKCIRFRKRKRNDEDNERSS</sequence>
<reference evidence="1" key="1">
    <citation type="submission" date="2018-10" db="EMBL/GenBank/DDBJ databases">
        <title>Effector identification in a new, highly contiguous assembly of the strawberry crown rot pathogen Phytophthora cactorum.</title>
        <authorList>
            <person name="Armitage A.D."/>
            <person name="Nellist C.F."/>
            <person name="Bates H."/>
            <person name="Vickerstaff R.J."/>
            <person name="Harrison R.J."/>
        </authorList>
    </citation>
    <scope>NUCLEOTIDE SEQUENCE</scope>
    <source>
        <strain evidence="1">P415</strain>
    </source>
</reference>
<evidence type="ECO:0000313" key="1">
    <source>
        <dbReference type="EMBL" id="KAG2975871.1"/>
    </source>
</evidence>
<dbReference type="Proteomes" id="UP000697107">
    <property type="component" value="Unassembled WGS sequence"/>
</dbReference>
<gene>
    <name evidence="1" type="ORF">PC118_g13699</name>
</gene>
<name>A0A8T1FJ68_9STRA</name>
<dbReference type="EMBL" id="RCML01000479">
    <property type="protein sequence ID" value="KAG2975871.1"/>
    <property type="molecule type" value="Genomic_DNA"/>
</dbReference>
<organism evidence="1 2">
    <name type="scientific">Phytophthora cactorum</name>
    <dbReference type="NCBI Taxonomy" id="29920"/>
    <lineage>
        <taxon>Eukaryota</taxon>
        <taxon>Sar</taxon>
        <taxon>Stramenopiles</taxon>
        <taxon>Oomycota</taxon>
        <taxon>Peronosporomycetes</taxon>
        <taxon>Peronosporales</taxon>
        <taxon>Peronosporaceae</taxon>
        <taxon>Phytophthora</taxon>
    </lineage>
</organism>
<comment type="caution">
    <text evidence="1">The sequence shown here is derived from an EMBL/GenBank/DDBJ whole genome shotgun (WGS) entry which is preliminary data.</text>
</comment>